<evidence type="ECO:0000313" key="3">
    <source>
        <dbReference type="Proteomes" id="UP000279259"/>
    </source>
</evidence>
<evidence type="ECO:0000313" key="2">
    <source>
        <dbReference type="EMBL" id="RSH87304.1"/>
    </source>
</evidence>
<feature type="region of interest" description="Disordered" evidence="1">
    <location>
        <begin position="1"/>
        <end position="68"/>
    </location>
</feature>
<reference evidence="2 3" key="1">
    <citation type="submission" date="2018-11" db="EMBL/GenBank/DDBJ databases">
        <title>Genome sequence of Saitozyma podzolica DSM 27192.</title>
        <authorList>
            <person name="Aliyu H."/>
            <person name="Gorte O."/>
            <person name="Ochsenreither K."/>
        </authorList>
    </citation>
    <scope>NUCLEOTIDE SEQUENCE [LARGE SCALE GENOMIC DNA]</scope>
    <source>
        <strain evidence="2 3">DSM 27192</strain>
    </source>
</reference>
<evidence type="ECO:0008006" key="4">
    <source>
        <dbReference type="Google" id="ProtNLM"/>
    </source>
</evidence>
<dbReference type="AlphaFoldDB" id="A0A427Y8F1"/>
<sequence>MSAKPASYSSASSDNDISAKRSSQNMASDAEDYKPSAKKTKNGSPKKTESPKGKRVRVYPNMRATSTRTAQYRIRQEWTDEEERAFLDVMSNALKNSIWQAVKEDGRLTHRGGTGVKAHCTALMNKLKKA</sequence>
<dbReference type="Proteomes" id="UP000279259">
    <property type="component" value="Unassembled WGS sequence"/>
</dbReference>
<gene>
    <name evidence="2" type="ORF">EHS25_003213</name>
</gene>
<dbReference type="EMBL" id="RSCD01000017">
    <property type="protein sequence ID" value="RSH87304.1"/>
    <property type="molecule type" value="Genomic_DNA"/>
</dbReference>
<keyword evidence="3" id="KW-1185">Reference proteome</keyword>
<feature type="compositionally biased region" description="Low complexity" evidence="1">
    <location>
        <begin position="1"/>
        <end position="16"/>
    </location>
</feature>
<proteinExistence type="predicted"/>
<organism evidence="2 3">
    <name type="scientific">Saitozyma podzolica</name>
    <dbReference type="NCBI Taxonomy" id="1890683"/>
    <lineage>
        <taxon>Eukaryota</taxon>
        <taxon>Fungi</taxon>
        <taxon>Dikarya</taxon>
        <taxon>Basidiomycota</taxon>
        <taxon>Agaricomycotina</taxon>
        <taxon>Tremellomycetes</taxon>
        <taxon>Tremellales</taxon>
        <taxon>Trimorphomycetaceae</taxon>
        <taxon>Saitozyma</taxon>
    </lineage>
</organism>
<dbReference type="OrthoDB" id="2564578at2759"/>
<accession>A0A427Y8F1</accession>
<comment type="caution">
    <text evidence="2">The sequence shown here is derived from an EMBL/GenBank/DDBJ whole genome shotgun (WGS) entry which is preliminary data.</text>
</comment>
<evidence type="ECO:0000256" key="1">
    <source>
        <dbReference type="SAM" id="MobiDB-lite"/>
    </source>
</evidence>
<name>A0A427Y8F1_9TREE</name>
<protein>
    <recommendedName>
        <fullName evidence="4">Myb-like domain-containing protein</fullName>
    </recommendedName>
</protein>